<dbReference type="AlphaFoldDB" id="A0A3N0YV66"/>
<reference evidence="2 3" key="1">
    <citation type="submission" date="2018-10" db="EMBL/GenBank/DDBJ databases">
        <title>Genome assembly for a Yunnan-Guizhou Plateau 3E fish, Anabarilius grahami (Regan), and its evolutionary and genetic applications.</title>
        <authorList>
            <person name="Jiang W."/>
        </authorList>
    </citation>
    <scope>NUCLEOTIDE SEQUENCE [LARGE SCALE GENOMIC DNA]</scope>
    <source>
        <strain evidence="2">AG-KIZ</strain>
        <tissue evidence="2">Muscle</tissue>
    </source>
</reference>
<evidence type="ECO:0000313" key="3">
    <source>
        <dbReference type="Proteomes" id="UP000281406"/>
    </source>
</evidence>
<dbReference type="EMBL" id="RJVU01026577">
    <property type="protein sequence ID" value="ROL49598.1"/>
    <property type="molecule type" value="Genomic_DNA"/>
</dbReference>
<dbReference type="SUPFAM" id="SSF47353">
    <property type="entry name" value="Retrovirus capsid dimerization domain-like"/>
    <property type="match status" value="1"/>
</dbReference>
<organism evidence="2 3">
    <name type="scientific">Anabarilius grahami</name>
    <name type="common">Kanglang fish</name>
    <name type="synonym">Barilius grahami</name>
    <dbReference type="NCBI Taxonomy" id="495550"/>
    <lineage>
        <taxon>Eukaryota</taxon>
        <taxon>Metazoa</taxon>
        <taxon>Chordata</taxon>
        <taxon>Craniata</taxon>
        <taxon>Vertebrata</taxon>
        <taxon>Euteleostomi</taxon>
        <taxon>Actinopterygii</taxon>
        <taxon>Neopterygii</taxon>
        <taxon>Teleostei</taxon>
        <taxon>Ostariophysi</taxon>
        <taxon>Cypriniformes</taxon>
        <taxon>Xenocyprididae</taxon>
        <taxon>Xenocypridinae</taxon>
        <taxon>Xenocypridinae incertae sedis</taxon>
        <taxon>Anabarilius</taxon>
    </lineage>
</organism>
<dbReference type="Gene3D" id="1.10.1200.30">
    <property type="match status" value="1"/>
</dbReference>
<comment type="caution">
    <text evidence="2">The sequence shown here is derived from an EMBL/GenBank/DDBJ whole genome shotgun (WGS) entry which is preliminary data.</text>
</comment>
<dbReference type="InterPro" id="IPR008916">
    <property type="entry name" value="Retrov_capsid_C"/>
</dbReference>
<keyword evidence="3" id="KW-1185">Reference proteome</keyword>
<proteinExistence type="predicted"/>
<evidence type="ECO:0000313" key="2">
    <source>
        <dbReference type="EMBL" id="ROL49598.1"/>
    </source>
</evidence>
<gene>
    <name evidence="2" type="ORF">DPX16_15924</name>
</gene>
<protein>
    <submittedName>
        <fullName evidence="2">Uncharacterized protein</fullName>
    </submittedName>
</protein>
<accession>A0A3N0YV66</accession>
<feature type="region of interest" description="Disordered" evidence="1">
    <location>
        <begin position="133"/>
        <end position="162"/>
    </location>
</feature>
<sequence>MLRRNDLATIAENERIIANIKELETTRSDELKKLRAQAEASVYEKQTWARQGDAMGTQIKKLEKKLKLDKKYTSALEECCESAGFPVTAVKIAAISSKFGGEINSDSDEDDVAALASNVKDNLSVTEVRSRTLRTKPSSVMRDSSPEPAGDINYRPNRPEERQHSPIMTRTKTGTVLRKPIKIAVLKTMTNADDEVTTISRPLTCEECTKHKEVVGMMPRKGPFQPYWDNLMLQASVYNLEVRDVWQIALLTIPEELKPKMSPELRSGEIVIKREGENENDVYERLKETLLGLRGPTHAEWNRILEIKQANKEPFEMYAERLWVTYKEHSGLEDAQRDQEVLLQLLKSNAGSHIQQALVHGADPSENTYRSLVDWASKIETRLLDAVVGLVGGTLQTA</sequence>
<evidence type="ECO:0000256" key="1">
    <source>
        <dbReference type="SAM" id="MobiDB-lite"/>
    </source>
</evidence>
<dbReference type="Proteomes" id="UP000281406">
    <property type="component" value="Unassembled WGS sequence"/>
</dbReference>
<dbReference type="OrthoDB" id="8939096at2759"/>
<name>A0A3N0YV66_ANAGA</name>